<feature type="compositionally biased region" description="Basic residues" evidence="1">
    <location>
        <begin position="575"/>
        <end position="585"/>
    </location>
</feature>
<sequence>MSVVQRNKSIKKYNVQKVTKNATPRSCSVPGSGISTPKISQLTQKDRENICEIVLQNGIDPRSLAFEIVTKRVCDLFLSKKKSKGSPRNNKLFIENAVKDTLDKDITLKTTLNKIFKSSTSPCEVDIQNLTAEILQQQLQKTQSTDRTQSQNRYSGRHSVIEPKFGNLTENKTSCRKTQPGDHESSEEKPLEKASLMQESERVSEVSIVFKEKKLEKSDSAQEIPLDPPPKPMSPTKIYYEIDHTSDIDKKGSFSVTPTQDPDQDAKPAEVSKKAEPPTPEKNSGRRSTGKFNDDISCFEISPPPKEEAIEQEKVQNDTVPQNLAEVDILQKEYELGRELLHKAGDKITSDNYRELARIQSLNEYDYKILQIMFSLLFSIRNKSDCIINSLDRIDHMLNDCGEVLLLQSDFDLMIEKNHFSSKSTVQFRDEFVKVSPYNSANPTISCIKEYLCEAFCLIDIIEEIKGFEAKIAENVPKISKDSPKVANFGQREHRKSNEYIESMKDPQNTSRTSDKNTITARYYKKMEEQNQDFSYDMPRKRNVSRTPKINKVNRTQSRILKTSTPKLVRDSKGVKRNGIKKKTPNKSSFISKSPKPSILGKSPKVEKGSKSLKPADMAKEYALKHERKVVKKTTRGAQYDANGHRIYKSKNQVPNKPISSYKKPTTPMKVSNRTIERRLESHLPSNFKNSQQTKRKAVRKSFKKKKSSIQESVLSDQNRTSIQSYNQSPRRKPVSPLRSPKRKSPRRETGRMSPTKRMIDMKNSYIKNQRKAQKDPQNAGKLIYTISPDEGYIVDQDFKELTKEELEEVSKSITRKSAEFCGGADQERSNQYGDLMVKNHLKKRVQ</sequence>
<protein>
    <submittedName>
        <fullName evidence="2">Uncharacterized protein</fullName>
    </submittedName>
</protein>
<feature type="compositionally biased region" description="Basic residues" evidence="1">
    <location>
        <begin position="694"/>
        <end position="708"/>
    </location>
</feature>
<evidence type="ECO:0000256" key="1">
    <source>
        <dbReference type="SAM" id="MobiDB-lite"/>
    </source>
</evidence>
<feature type="region of interest" description="Disordered" evidence="1">
    <location>
        <begin position="140"/>
        <end position="297"/>
    </location>
</feature>
<feature type="compositionally biased region" description="Polar residues" evidence="1">
    <location>
        <begin position="684"/>
        <end position="693"/>
    </location>
</feature>
<feature type="region of interest" description="Disordered" evidence="1">
    <location>
        <begin position="572"/>
        <end position="614"/>
    </location>
</feature>
<comment type="caution">
    <text evidence="2">The sequence shown here is derived from an EMBL/GenBank/DDBJ whole genome shotgun (WGS) entry which is preliminary data.</text>
</comment>
<feature type="region of interest" description="Disordered" evidence="1">
    <location>
        <begin position="820"/>
        <end position="847"/>
    </location>
</feature>
<feature type="compositionally biased region" description="Polar residues" evidence="1">
    <location>
        <begin position="650"/>
        <end position="659"/>
    </location>
</feature>
<gene>
    <name evidence="2" type="ORF">ECRASSUSDP1_LOCUS25427</name>
</gene>
<dbReference type="AlphaFoldDB" id="A0AAD1Y4W2"/>
<accession>A0AAD1Y4W2</accession>
<evidence type="ECO:0000313" key="3">
    <source>
        <dbReference type="Proteomes" id="UP001295684"/>
    </source>
</evidence>
<keyword evidence="3" id="KW-1185">Reference proteome</keyword>
<feature type="compositionally biased region" description="Low complexity" evidence="1">
    <location>
        <begin position="587"/>
        <end position="599"/>
    </location>
</feature>
<feature type="region of interest" description="Disordered" evidence="1">
    <location>
        <begin position="630"/>
        <end position="761"/>
    </location>
</feature>
<feature type="compositionally biased region" description="Basic residues" evidence="1">
    <location>
        <begin position="730"/>
        <end position="746"/>
    </location>
</feature>
<reference evidence="2" key="1">
    <citation type="submission" date="2023-07" db="EMBL/GenBank/DDBJ databases">
        <authorList>
            <consortium name="AG Swart"/>
            <person name="Singh M."/>
            <person name="Singh A."/>
            <person name="Seah K."/>
            <person name="Emmerich C."/>
        </authorList>
    </citation>
    <scope>NUCLEOTIDE SEQUENCE</scope>
    <source>
        <strain evidence="2">DP1</strain>
    </source>
</reference>
<name>A0AAD1Y4W2_EUPCR</name>
<feature type="compositionally biased region" description="Polar residues" evidence="1">
    <location>
        <begin position="710"/>
        <end position="728"/>
    </location>
</feature>
<proteinExistence type="predicted"/>
<feature type="compositionally biased region" description="Basic and acidic residues" evidence="1">
    <location>
        <begin position="240"/>
        <end position="252"/>
    </location>
</feature>
<feature type="compositionally biased region" description="Basic and acidic residues" evidence="1">
    <location>
        <begin position="264"/>
        <end position="276"/>
    </location>
</feature>
<feature type="compositionally biased region" description="Basic and acidic residues" evidence="1">
    <location>
        <begin position="179"/>
        <end position="192"/>
    </location>
</feature>
<feature type="compositionally biased region" description="Polar residues" evidence="1">
    <location>
        <begin position="140"/>
        <end position="154"/>
    </location>
</feature>
<dbReference type="EMBL" id="CAMPGE010026217">
    <property type="protein sequence ID" value="CAI2383911.1"/>
    <property type="molecule type" value="Genomic_DNA"/>
</dbReference>
<feature type="compositionally biased region" description="Basic and acidic residues" evidence="1">
    <location>
        <begin position="199"/>
        <end position="220"/>
    </location>
</feature>
<organism evidence="2 3">
    <name type="scientific">Euplotes crassus</name>
    <dbReference type="NCBI Taxonomy" id="5936"/>
    <lineage>
        <taxon>Eukaryota</taxon>
        <taxon>Sar</taxon>
        <taxon>Alveolata</taxon>
        <taxon>Ciliophora</taxon>
        <taxon>Intramacronucleata</taxon>
        <taxon>Spirotrichea</taxon>
        <taxon>Hypotrichia</taxon>
        <taxon>Euplotida</taxon>
        <taxon>Euplotidae</taxon>
        <taxon>Moneuplotes</taxon>
    </lineage>
</organism>
<evidence type="ECO:0000313" key="2">
    <source>
        <dbReference type="EMBL" id="CAI2383911.1"/>
    </source>
</evidence>
<dbReference type="Proteomes" id="UP001295684">
    <property type="component" value="Unassembled WGS sequence"/>
</dbReference>